<gene>
    <name evidence="1" type="ORF">SAMN04488122_5831</name>
</gene>
<dbReference type="Pfam" id="PF14135">
    <property type="entry name" value="DUF4302"/>
    <property type="match status" value="1"/>
</dbReference>
<dbReference type="InterPro" id="IPR025396">
    <property type="entry name" value="DUF4302"/>
</dbReference>
<reference evidence="2" key="1">
    <citation type="submission" date="2016-10" db="EMBL/GenBank/DDBJ databases">
        <authorList>
            <person name="Varghese N."/>
            <person name="Submissions S."/>
        </authorList>
    </citation>
    <scope>NUCLEOTIDE SEQUENCE [LARGE SCALE GENOMIC DNA]</scope>
    <source>
        <strain evidence="2">DSM 3695</strain>
    </source>
</reference>
<accession>A0A1I0SBF9</accession>
<evidence type="ECO:0000313" key="1">
    <source>
        <dbReference type="EMBL" id="SEW53995.1"/>
    </source>
</evidence>
<sequence>MKKIWIYLLGATVLFTGCSRKSDLNIDGTPTDVRLAQALATYQQKLTEAPYGWVFTEYTNGTSTNGGVTRNGPKAIFTYYMKFGKDEQVSMISDFNPTAALVFNNSGYRVKAVQRPTLIFDTYSYIHLPCDPDASVSHSPYGNGFNWGTDFEFAFADNIPAAELGDTIRLTGNLNNATGILVKATQAQQQTFTANGIGGYTAFNQILNYFKRVAVGGTTLEITPGVGGRSFDLKTTGSQTITNVGVQYTATSILLESPVTVGSVSIKSFDNLIWNGGTGTISASINGNTPVTITPALAPLTPEPDVALNFYIAGLDGAWLAGPGFHVRGVDDAYNLLKLPYPGGTYLAMVYLPGRVNGGDLDVLSPYFTGLDDGYPYVYAGGIAQPGITQGRLTFRMLNGGDPVVNPPALIATNRIFNFGRTAAPYTTPSPGFYIVRKADGVTFDMVTAGDALGWISWALQ</sequence>
<dbReference type="STRING" id="29529.SAMN04488122_5831"/>
<proteinExistence type="predicted"/>
<organism evidence="1 2">
    <name type="scientific">Chitinophaga arvensicola</name>
    <dbReference type="NCBI Taxonomy" id="29529"/>
    <lineage>
        <taxon>Bacteria</taxon>
        <taxon>Pseudomonadati</taxon>
        <taxon>Bacteroidota</taxon>
        <taxon>Chitinophagia</taxon>
        <taxon>Chitinophagales</taxon>
        <taxon>Chitinophagaceae</taxon>
        <taxon>Chitinophaga</taxon>
    </lineage>
</organism>
<evidence type="ECO:0000313" key="2">
    <source>
        <dbReference type="Proteomes" id="UP000199310"/>
    </source>
</evidence>
<dbReference type="EMBL" id="FOJG01000002">
    <property type="protein sequence ID" value="SEW53995.1"/>
    <property type="molecule type" value="Genomic_DNA"/>
</dbReference>
<protein>
    <recommendedName>
        <fullName evidence="3">DUF4302 domain-containing protein</fullName>
    </recommendedName>
</protein>
<name>A0A1I0SBF9_9BACT</name>
<dbReference type="Proteomes" id="UP000199310">
    <property type="component" value="Unassembled WGS sequence"/>
</dbReference>
<dbReference type="PROSITE" id="PS51257">
    <property type="entry name" value="PROKAR_LIPOPROTEIN"/>
    <property type="match status" value="1"/>
</dbReference>
<dbReference type="AlphaFoldDB" id="A0A1I0SBF9"/>
<keyword evidence="2" id="KW-1185">Reference proteome</keyword>
<evidence type="ECO:0008006" key="3">
    <source>
        <dbReference type="Google" id="ProtNLM"/>
    </source>
</evidence>
<dbReference type="RefSeq" id="WP_177192379.1">
    <property type="nucleotide sequence ID" value="NZ_FOJG01000002.1"/>
</dbReference>